<evidence type="ECO:0000256" key="4">
    <source>
        <dbReference type="ARBA" id="ARBA00023235"/>
    </source>
</evidence>
<dbReference type="EMBL" id="FOYI01000007">
    <property type="protein sequence ID" value="SFR12438.1"/>
    <property type="molecule type" value="Genomic_DNA"/>
</dbReference>
<evidence type="ECO:0000313" key="8">
    <source>
        <dbReference type="Proteomes" id="UP000199302"/>
    </source>
</evidence>
<organism evidence="7 8">
    <name type="scientific">Poseidonocella sedimentorum</name>
    <dbReference type="NCBI Taxonomy" id="871652"/>
    <lineage>
        <taxon>Bacteria</taxon>
        <taxon>Pseudomonadati</taxon>
        <taxon>Pseudomonadota</taxon>
        <taxon>Alphaproteobacteria</taxon>
        <taxon>Rhodobacterales</taxon>
        <taxon>Roseobacteraceae</taxon>
        <taxon>Poseidonocella</taxon>
    </lineage>
</organism>
<dbReference type="PANTHER" id="PTHR42839">
    <property type="entry name" value="ISOCHORISMATE SYNTHASE ENTC"/>
    <property type="match status" value="1"/>
</dbReference>
<keyword evidence="8" id="KW-1185">Reference proteome</keyword>
<dbReference type="InterPro" id="IPR004561">
    <property type="entry name" value="IsoChor_synthase"/>
</dbReference>
<dbReference type="NCBIfam" id="TIGR00543">
    <property type="entry name" value="isochor_syn"/>
    <property type="match status" value="1"/>
</dbReference>
<dbReference type="STRING" id="871652.SAMN04515673_10763"/>
<dbReference type="RefSeq" id="WP_092080844.1">
    <property type="nucleotide sequence ID" value="NZ_FOYI01000007.1"/>
</dbReference>
<accession>A0A1I6E4P2</accession>
<dbReference type="SUPFAM" id="SSF56322">
    <property type="entry name" value="ADC synthase"/>
    <property type="match status" value="1"/>
</dbReference>
<evidence type="ECO:0000256" key="1">
    <source>
        <dbReference type="ARBA" id="ARBA00000799"/>
    </source>
</evidence>
<dbReference type="AlphaFoldDB" id="A0A1I6E4P2"/>
<evidence type="ECO:0000256" key="2">
    <source>
        <dbReference type="ARBA" id="ARBA00005297"/>
    </source>
</evidence>
<proteinExistence type="inferred from homology"/>
<comment type="catalytic activity">
    <reaction evidence="1">
        <text>chorismate = isochorismate</text>
        <dbReference type="Rhea" id="RHEA:18985"/>
        <dbReference type="ChEBI" id="CHEBI:29748"/>
        <dbReference type="ChEBI" id="CHEBI:29780"/>
        <dbReference type="EC" id="5.4.4.2"/>
    </reaction>
</comment>
<dbReference type="GO" id="GO:0008909">
    <property type="term" value="F:isochorismate synthase activity"/>
    <property type="evidence" value="ECO:0007669"/>
    <property type="project" value="UniProtKB-EC"/>
</dbReference>
<dbReference type="OrthoDB" id="9806579at2"/>
<sequence>MHQRDQEPLQISRDTGLAGAPLLLGDDYGRVRTVVTAPLADASRVALPAAGRHFGAFPFARNEPGHLYETAPAQPAAPSGAMTTTGRTLDRLPDPAQYGAAVARAAATIRRAPHALEKVVLARALDYRTDAALDPVQIALRLAADRAVTSYAFPLPQGAGAPPRWLVGATPELLLSKTGPRIASHPLAGSIRRQADPAADRAAAQQLLASRKDLTEHRVVVEYIHDLLAPHCRDLAIPASPGLEQTASMWHLGTRIEGRLRDDAMPCLDLVHLLHPTPAVAGHPLAAALETITEAEPFARDFYAGTLGWVDAQNDGAWHVTLRCAIIDGQRARLFAGAGIVGASQPDDEVAETRAKFIAMRSALGISDSL</sequence>
<keyword evidence="4" id="KW-0413">Isomerase</keyword>
<protein>
    <recommendedName>
        <fullName evidence="3">isochorismate synthase</fullName>
        <ecNumber evidence="3">5.4.4.2</ecNumber>
    </recommendedName>
    <alternativeName>
        <fullName evidence="5">Isochorismate mutase</fullName>
    </alternativeName>
</protein>
<evidence type="ECO:0000256" key="5">
    <source>
        <dbReference type="ARBA" id="ARBA00041564"/>
    </source>
</evidence>
<dbReference type="EC" id="5.4.4.2" evidence="3"/>
<dbReference type="InterPro" id="IPR005801">
    <property type="entry name" value="ADC_synthase"/>
</dbReference>
<dbReference type="PANTHER" id="PTHR42839:SF2">
    <property type="entry name" value="ISOCHORISMATE SYNTHASE ENTC"/>
    <property type="match status" value="1"/>
</dbReference>
<feature type="domain" description="Chorismate-utilising enzyme C-terminal" evidence="6">
    <location>
        <begin position="96"/>
        <end position="356"/>
    </location>
</feature>
<evidence type="ECO:0000256" key="3">
    <source>
        <dbReference type="ARBA" id="ARBA00012824"/>
    </source>
</evidence>
<reference evidence="7 8" key="1">
    <citation type="submission" date="2016-10" db="EMBL/GenBank/DDBJ databases">
        <authorList>
            <person name="de Groot N.N."/>
        </authorList>
    </citation>
    <scope>NUCLEOTIDE SEQUENCE [LARGE SCALE GENOMIC DNA]</scope>
    <source>
        <strain evidence="8">KMM 9023,NRIC 0796,JCM 17311,KCTC 23692</strain>
    </source>
</reference>
<name>A0A1I6E4P2_9RHOB</name>
<dbReference type="Pfam" id="PF00425">
    <property type="entry name" value="Chorismate_bind"/>
    <property type="match status" value="1"/>
</dbReference>
<dbReference type="InterPro" id="IPR015890">
    <property type="entry name" value="Chorismate_C"/>
</dbReference>
<dbReference type="Gene3D" id="3.60.120.10">
    <property type="entry name" value="Anthranilate synthase"/>
    <property type="match status" value="1"/>
</dbReference>
<gene>
    <name evidence="7" type="ORF">SAMN04515673_10763</name>
</gene>
<evidence type="ECO:0000313" key="7">
    <source>
        <dbReference type="EMBL" id="SFR12438.1"/>
    </source>
</evidence>
<dbReference type="Proteomes" id="UP000199302">
    <property type="component" value="Unassembled WGS sequence"/>
</dbReference>
<evidence type="ECO:0000259" key="6">
    <source>
        <dbReference type="Pfam" id="PF00425"/>
    </source>
</evidence>
<comment type="similarity">
    <text evidence="2">Belongs to the isochorismate synthase family.</text>
</comment>